<dbReference type="HOGENOM" id="CLU_021838_0_2_5"/>
<keyword evidence="6 8" id="KW-1133">Transmembrane helix</keyword>
<dbReference type="PANTHER" id="PTHR43357:SF3">
    <property type="entry name" value="FE(3+)-TRANSPORT SYSTEM PERMEASE PROTEIN FBPB 2"/>
    <property type="match status" value="1"/>
</dbReference>
<dbReference type="GO" id="GO:0055085">
    <property type="term" value="P:transmembrane transport"/>
    <property type="evidence" value="ECO:0007669"/>
    <property type="project" value="InterPro"/>
</dbReference>
<feature type="transmembrane region" description="Helical" evidence="8">
    <location>
        <begin position="34"/>
        <end position="62"/>
    </location>
</feature>
<feature type="transmembrane region" description="Helical" evidence="8">
    <location>
        <begin position="437"/>
        <end position="461"/>
    </location>
</feature>
<feature type="transmembrane region" description="Helical" evidence="8">
    <location>
        <begin position="263"/>
        <end position="283"/>
    </location>
</feature>
<feature type="transmembrane region" description="Helical" evidence="8">
    <location>
        <begin position="115"/>
        <end position="134"/>
    </location>
</feature>
<feature type="transmembrane region" description="Helical" evidence="8">
    <location>
        <begin position="393"/>
        <end position="417"/>
    </location>
</feature>
<keyword evidence="7 8" id="KW-0472">Membrane</keyword>
<accession>Q6N297</accession>
<dbReference type="AlphaFoldDB" id="Q6N297"/>
<keyword evidence="5 8" id="KW-0812">Transmembrane</keyword>
<dbReference type="InterPro" id="IPR035906">
    <property type="entry name" value="MetI-like_sf"/>
</dbReference>
<dbReference type="GO" id="GO:0005886">
    <property type="term" value="C:plasma membrane"/>
    <property type="evidence" value="ECO:0007669"/>
    <property type="project" value="UniProtKB-SubCell"/>
</dbReference>
<dbReference type="PANTHER" id="PTHR43357">
    <property type="entry name" value="INNER MEMBRANE ABC TRANSPORTER PERMEASE PROTEIN YDCV"/>
    <property type="match status" value="1"/>
</dbReference>
<keyword evidence="3" id="KW-1003">Cell membrane</keyword>
<feature type="transmembrane region" description="Helical" evidence="8">
    <location>
        <begin position="210"/>
        <end position="232"/>
    </location>
</feature>
<feature type="domain" description="ABC transmembrane type-1" evidence="9">
    <location>
        <begin position="78"/>
        <end position="282"/>
    </location>
</feature>
<name>Q6N297_RHOPA</name>
<reference evidence="10" key="1">
    <citation type="journal article" date="2004" name="Nat. Biotechnol.">
        <title>Complete genome sequence of the metabolically versatile photosynthetic bacterium Rhodopseudomonas palustris.</title>
        <authorList>
            <person name="Larimer F.W."/>
            <person name="Chain P."/>
            <person name="Hauser L."/>
            <person name="Lamerdin J."/>
            <person name="Malfatti S."/>
            <person name="Do L."/>
            <person name="Land M.L."/>
            <person name="Pelletier D.A."/>
            <person name="Beatty J.T."/>
            <person name="Lang A.S."/>
            <person name="Tabita F.R."/>
            <person name="Gibson J.L."/>
            <person name="Hanson T.E."/>
            <person name="Bobst C."/>
            <person name="Torres J.L."/>
            <person name="Peres C."/>
            <person name="Harrison F.H."/>
            <person name="Gibson J."/>
            <person name="Harwood C.S."/>
        </authorList>
    </citation>
    <scope>NUCLEOTIDE SEQUENCE [LARGE SCALE GENOMIC DNA]</scope>
    <source>
        <strain evidence="10">CGA009</strain>
    </source>
</reference>
<feature type="transmembrane region" description="Helical" evidence="8">
    <location>
        <begin position="169"/>
        <end position="189"/>
    </location>
</feature>
<evidence type="ECO:0000256" key="3">
    <source>
        <dbReference type="ARBA" id="ARBA00022475"/>
    </source>
</evidence>
<dbReference type="eggNOG" id="COG1178">
    <property type="taxonomic scope" value="Bacteria"/>
</dbReference>
<gene>
    <name evidence="10" type="primary">fpbB</name>
    <name evidence="10" type="ordered locus">RPA4153</name>
</gene>
<dbReference type="EMBL" id="BX572606">
    <property type="protein sequence ID" value="CAE29594.1"/>
    <property type="molecule type" value="Genomic_DNA"/>
</dbReference>
<sequence length="570" mass="60707">MSTDETTDHVLMGRDGATRRLTMRTAPGASDTELVVLFLALLTALLVAAPVISLMLIALQPAPEVWSHLIAYVLPRAVSDTALLIAGVGTLTLLIGTSTAWLVSSYDFPGRTALIWLLPMPLSVPTYLSAYVYVDLFEPLGLVHRTLSLMMPAAQAVHWLPQMRSLPGAMLLLAAVLYPYVYLSARAVFQAQGTDAIEAARTLGAGRFTILRRVVLPMARPALAVGVALAALETLNDIGASEYLGVRTLTVSVFNTWLNRGSLAGAAQLSLVLLGFAALLIAIERFGRRSANVELSAESPRLRSRTRLHGLKGGLATSACLLPPLFGFVLPATYLLGESLRRSLSIGIDPALWRDALHTVTLAALATLIALGLGLVVVLAARWREARTTRAAMAVAQLGYTLPGLVLALGLLTPVLVIDGTVANIFRSFGYPSPGLILMSTGGAVVAAYVIRFLAVPTGLLKAGFDRIPRDYDDSARAAGAGRLTTLWKIDLPLLRPALVGAAILVFVDCLKELPATLLLRPLNVETLSTSIYQYASRGSFEDGALAALIIVAASIPPVIWLTRFSDLPE</sequence>
<feature type="transmembrane region" description="Helical" evidence="8">
    <location>
        <begin position="313"/>
        <end position="336"/>
    </location>
</feature>
<proteinExistence type="inferred from homology"/>
<evidence type="ECO:0000256" key="5">
    <source>
        <dbReference type="ARBA" id="ARBA00022692"/>
    </source>
</evidence>
<dbReference type="PhylomeDB" id="Q6N297"/>
<dbReference type="PROSITE" id="PS50928">
    <property type="entry name" value="ABC_TM1"/>
    <property type="match status" value="2"/>
</dbReference>
<keyword evidence="2 8" id="KW-0813">Transport</keyword>
<evidence type="ECO:0000259" key="9">
    <source>
        <dbReference type="PROSITE" id="PS50928"/>
    </source>
</evidence>
<comment type="similarity">
    <text evidence="8">Belongs to the binding-protein-dependent transport system permease family.</text>
</comment>
<evidence type="ECO:0000256" key="7">
    <source>
        <dbReference type="ARBA" id="ARBA00023136"/>
    </source>
</evidence>
<keyword evidence="4" id="KW-0997">Cell inner membrane</keyword>
<organism evidence="10">
    <name type="scientific">Rhodopseudomonas palustris (strain ATCC BAA-98 / CGA009)</name>
    <dbReference type="NCBI Taxonomy" id="258594"/>
    <lineage>
        <taxon>Bacteria</taxon>
        <taxon>Pseudomonadati</taxon>
        <taxon>Pseudomonadota</taxon>
        <taxon>Alphaproteobacteria</taxon>
        <taxon>Hyphomicrobiales</taxon>
        <taxon>Nitrobacteraceae</taxon>
        <taxon>Rhodopseudomonas</taxon>
    </lineage>
</organism>
<evidence type="ECO:0000256" key="1">
    <source>
        <dbReference type="ARBA" id="ARBA00004429"/>
    </source>
</evidence>
<evidence type="ECO:0000256" key="4">
    <source>
        <dbReference type="ARBA" id="ARBA00022519"/>
    </source>
</evidence>
<dbReference type="STRING" id="258594.RPA4153"/>
<evidence type="ECO:0000256" key="8">
    <source>
        <dbReference type="RuleBase" id="RU363032"/>
    </source>
</evidence>
<comment type="subcellular location">
    <subcellularLocation>
        <location evidence="1">Cell inner membrane</location>
        <topology evidence="1">Multi-pass membrane protein</topology>
    </subcellularLocation>
    <subcellularLocation>
        <location evidence="8">Cell membrane</location>
        <topology evidence="8">Multi-pass membrane protein</topology>
    </subcellularLocation>
</comment>
<protein>
    <submittedName>
        <fullName evidence="10">Iron transport system permease protein</fullName>
    </submittedName>
</protein>
<feature type="transmembrane region" description="Helical" evidence="8">
    <location>
        <begin position="82"/>
        <end position="103"/>
    </location>
</feature>
<dbReference type="Gene3D" id="1.10.3720.10">
    <property type="entry name" value="MetI-like"/>
    <property type="match status" value="2"/>
</dbReference>
<dbReference type="Pfam" id="PF00528">
    <property type="entry name" value="BPD_transp_1"/>
    <property type="match status" value="2"/>
</dbReference>
<evidence type="ECO:0000313" key="10">
    <source>
        <dbReference type="EMBL" id="CAE29594.1"/>
    </source>
</evidence>
<feature type="transmembrane region" description="Helical" evidence="8">
    <location>
        <begin position="356"/>
        <end position="381"/>
    </location>
</feature>
<evidence type="ECO:0000256" key="6">
    <source>
        <dbReference type="ARBA" id="ARBA00022989"/>
    </source>
</evidence>
<feature type="transmembrane region" description="Helical" evidence="8">
    <location>
        <begin position="544"/>
        <end position="563"/>
    </location>
</feature>
<evidence type="ECO:0000256" key="2">
    <source>
        <dbReference type="ARBA" id="ARBA00022448"/>
    </source>
</evidence>
<dbReference type="SUPFAM" id="SSF161098">
    <property type="entry name" value="MetI-like"/>
    <property type="match status" value="2"/>
</dbReference>
<dbReference type="InterPro" id="IPR000515">
    <property type="entry name" value="MetI-like"/>
</dbReference>
<dbReference type="CDD" id="cd06261">
    <property type="entry name" value="TM_PBP2"/>
    <property type="match status" value="2"/>
</dbReference>
<feature type="domain" description="ABC transmembrane type-1" evidence="9">
    <location>
        <begin position="356"/>
        <end position="562"/>
    </location>
</feature>